<keyword evidence="8" id="KW-1185">Reference proteome</keyword>
<keyword evidence="4 6" id="KW-0378">Hydrolase</keyword>
<dbReference type="RefSeq" id="WP_138789234.1">
    <property type="nucleotide sequence ID" value="NZ_JBHTGQ010000031.1"/>
</dbReference>
<feature type="binding site" evidence="6">
    <location>
        <position position="200"/>
    </location>
    <ligand>
        <name>substrate</name>
    </ligand>
</feature>
<evidence type="ECO:0000256" key="5">
    <source>
        <dbReference type="ARBA" id="ARBA00049534"/>
    </source>
</evidence>
<evidence type="ECO:0000313" key="7">
    <source>
        <dbReference type="EMBL" id="MFC7750959.1"/>
    </source>
</evidence>
<keyword evidence="6" id="KW-0007">Acetylation</keyword>
<comment type="catalytic activity">
    <reaction evidence="5 6">
        <text>L-glutamine + H2O = L-glutamate + NH4(+)</text>
        <dbReference type="Rhea" id="RHEA:15889"/>
        <dbReference type="ChEBI" id="CHEBI:15377"/>
        <dbReference type="ChEBI" id="CHEBI:28938"/>
        <dbReference type="ChEBI" id="CHEBI:29985"/>
        <dbReference type="ChEBI" id="CHEBI:58359"/>
        <dbReference type="EC" id="3.5.1.2"/>
    </reaction>
</comment>
<dbReference type="PANTHER" id="PTHR12544:SF29">
    <property type="entry name" value="GLUTAMINASE"/>
    <property type="match status" value="1"/>
</dbReference>
<dbReference type="Gene3D" id="3.40.710.10">
    <property type="entry name" value="DD-peptidase/beta-lactamase superfamily"/>
    <property type="match status" value="1"/>
</dbReference>
<dbReference type="NCBIfam" id="TIGR03814">
    <property type="entry name" value="Gln_ase"/>
    <property type="match status" value="1"/>
</dbReference>
<feature type="binding site" evidence="6">
    <location>
        <position position="252"/>
    </location>
    <ligand>
        <name>substrate</name>
    </ligand>
</feature>
<comment type="subunit">
    <text evidence="2 6">Homotetramer.</text>
</comment>
<dbReference type="SUPFAM" id="SSF56601">
    <property type="entry name" value="beta-lactamase/transpeptidase-like"/>
    <property type="match status" value="1"/>
</dbReference>
<feature type="binding site" evidence="6">
    <location>
        <position position="70"/>
    </location>
    <ligand>
        <name>substrate</name>
    </ligand>
</feature>
<name>A0ABW2V494_9BACL</name>
<reference evidence="8" key="1">
    <citation type="journal article" date="2019" name="Int. J. Syst. Evol. Microbiol.">
        <title>The Global Catalogue of Microorganisms (GCM) 10K type strain sequencing project: providing services to taxonomists for standard genome sequencing and annotation.</title>
        <authorList>
            <consortium name="The Broad Institute Genomics Platform"/>
            <consortium name="The Broad Institute Genome Sequencing Center for Infectious Disease"/>
            <person name="Wu L."/>
            <person name="Ma J."/>
        </authorList>
    </citation>
    <scope>NUCLEOTIDE SEQUENCE [LARGE SCALE GENOMIC DNA]</scope>
    <source>
        <strain evidence="8">JCM 18657</strain>
    </source>
</reference>
<evidence type="ECO:0000256" key="1">
    <source>
        <dbReference type="ARBA" id="ARBA00011076"/>
    </source>
</evidence>
<dbReference type="Pfam" id="PF04960">
    <property type="entry name" value="Glutaminase"/>
    <property type="match status" value="1"/>
</dbReference>
<dbReference type="EMBL" id="JBHTGQ010000031">
    <property type="protein sequence ID" value="MFC7750959.1"/>
    <property type="molecule type" value="Genomic_DNA"/>
</dbReference>
<dbReference type="EC" id="3.5.1.2" evidence="3 6"/>
<comment type="similarity">
    <text evidence="1 6">Belongs to the glutaminase family.</text>
</comment>
<gene>
    <name evidence="6 7" type="primary">glsA</name>
    <name evidence="7" type="ORF">ACFQWB_13610</name>
</gene>
<organism evidence="7 8">
    <name type="scientific">Paenibacillus thermoaerophilus</name>
    <dbReference type="NCBI Taxonomy" id="1215385"/>
    <lineage>
        <taxon>Bacteria</taxon>
        <taxon>Bacillati</taxon>
        <taxon>Bacillota</taxon>
        <taxon>Bacilli</taxon>
        <taxon>Bacillales</taxon>
        <taxon>Paenibacillaceae</taxon>
        <taxon>Paenibacillus</taxon>
    </lineage>
</organism>
<comment type="caution">
    <text evidence="7">The sequence shown here is derived from an EMBL/GenBank/DDBJ whole genome shotgun (WGS) entry which is preliminary data.</text>
</comment>
<dbReference type="InterPro" id="IPR015868">
    <property type="entry name" value="Glutaminase"/>
</dbReference>
<accession>A0ABW2V494</accession>
<feature type="binding site" evidence="6">
    <location>
        <position position="122"/>
    </location>
    <ligand>
        <name>substrate</name>
    </ligand>
</feature>
<evidence type="ECO:0000256" key="4">
    <source>
        <dbReference type="ARBA" id="ARBA00022801"/>
    </source>
</evidence>
<sequence>MSPDPQLQSLRERLPQWMDASRGKAAEGRVASYIPELAKAPADALGVCVLAADGSSVFAGDCGLPFTMQSISKVFTLLLALKDKGETGVFARVGMEPTGDDFNSMLKLELVEPGKPFNPLINAGAIAVTSLIDGATPADKFSRVLAFFREVADDPTLDYNEAVYHSESATAHRNRSLAYFLKDNGVLSENDEVEDVLEVYFKHCAVETTCRNLARMALVLAFDGTDPISGRELIPRRYVQIAKTFMVTCGMYNASGEFAIRAGLPAKSGVSGGILTLVPGRFGIGVVGPSLNGKGNSIAGVHLLETMSSHFDWSIF</sequence>
<feature type="binding site" evidence="6">
    <location>
        <position position="167"/>
    </location>
    <ligand>
        <name>substrate</name>
    </ligand>
</feature>
<feature type="binding site" evidence="6">
    <location>
        <position position="270"/>
    </location>
    <ligand>
        <name>substrate</name>
    </ligand>
</feature>
<evidence type="ECO:0000256" key="2">
    <source>
        <dbReference type="ARBA" id="ARBA00011881"/>
    </source>
</evidence>
<proteinExistence type="inferred from homology"/>
<dbReference type="PANTHER" id="PTHR12544">
    <property type="entry name" value="GLUTAMINASE"/>
    <property type="match status" value="1"/>
</dbReference>
<evidence type="ECO:0000256" key="6">
    <source>
        <dbReference type="HAMAP-Rule" id="MF_00313"/>
    </source>
</evidence>
<evidence type="ECO:0000313" key="8">
    <source>
        <dbReference type="Proteomes" id="UP001596528"/>
    </source>
</evidence>
<dbReference type="GO" id="GO:0004359">
    <property type="term" value="F:glutaminase activity"/>
    <property type="evidence" value="ECO:0007669"/>
    <property type="project" value="UniProtKB-EC"/>
</dbReference>
<feature type="binding site" evidence="6">
    <location>
        <position position="174"/>
    </location>
    <ligand>
        <name>substrate</name>
    </ligand>
</feature>
<protein>
    <recommendedName>
        <fullName evidence="3 6">Glutaminase</fullName>
        <ecNumber evidence="3 6">3.5.1.2</ecNumber>
    </recommendedName>
</protein>
<dbReference type="HAMAP" id="MF_00313">
    <property type="entry name" value="Glutaminase"/>
    <property type="match status" value="1"/>
</dbReference>
<dbReference type="InterPro" id="IPR012338">
    <property type="entry name" value="Beta-lactam/transpept-like"/>
</dbReference>
<dbReference type="Proteomes" id="UP001596528">
    <property type="component" value="Unassembled WGS sequence"/>
</dbReference>
<evidence type="ECO:0000256" key="3">
    <source>
        <dbReference type="ARBA" id="ARBA00012918"/>
    </source>
</evidence>